<evidence type="ECO:0000259" key="1">
    <source>
        <dbReference type="Pfam" id="PF00565"/>
    </source>
</evidence>
<evidence type="ECO:0000313" key="2">
    <source>
        <dbReference type="EMBL" id="QNM83337.1"/>
    </source>
</evidence>
<dbReference type="InterPro" id="IPR035437">
    <property type="entry name" value="SNase_OB-fold_sf"/>
</dbReference>
<dbReference type="RefSeq" id="WP_187480292.1">
    <property type="nucleotide sequence ID" value="NZ_CP060697.1"/>
</dbReference>
<sequence>MPAVIDCPSAYVVDGDSLRCGAERLRLLGIDAPELNDCPRWRTCVSGDGAQSRASLVRGLKQGRLRYRLVTRDRFGRAVVRAWAGKTDLSCWQLRYGAAIYKVHWDTGGEIGRACARR</sequence>
<dbReference type="EMBL" id="CP060697">
    <property type="protein sequence ID" value="QNM83337.1"/>
    <property type="molecule type" value="Genomic_DNA"/>
</dbReference>
<gene>
    <name evidence="2" type="ORF">H8M03_03040</name>
</gene>
<dbReference type="Pfam" id="PF00565">
    <property type="entry name" value="SNase"/>
    <property type="match status" value="1"/>
</dbReference>
<feature type="domain" description="TNase-like" evidence="1">
    <location>
        <begin position="24"/>
        <end position="103"/>
    </location>
</feature>
<keyword evidence="3" id="KW-1185">Reference proteome</keyword>
<proteinExistence type="predicted"/>
<dbReference type="InterPro" id="IPR016071">
    <property type="entry name" value="Staphylococal_nuclease_OB-fold"/>
</dbReference>
<reference evidence="2 3" key="1">
    <citation type="submission" date="2020-08" db="EMBL/GenBank/DDBJ databases">
        <title>Sphingomonas sp. sand1-3 16S ribosomal RNA gene Genome sequencing and assembly.</title>
        <authorList>
            <person name="Kang M."/>
        </authorList>
    </citation>
    <scope>NUCLEOTIDE SEQUENCE [LARGE SCALE GENOMIC DNA]</scope>
    <source>
        <strain evidence="3">sand1-3</strain>
    </source>
</reference>
<organism evidence="2 3">
    <name type="scientific">Sphingomonas sabuli</name>
    <dbReference type="NCBI Taxonomy" id="2764186"/>
    <lineage>
        <taxon>Bacteria</taxon>
        <taxon>Pseudomonadati</taxon>
        <taxon>Pseudomonadota</taxon>
        <taxon>Alphaproteobacteria</taxon>
        <taxon>Sphingomonadales</taxon>
        <taxon>Sphingomonadaceae</taxon>
        <taxon>Sphingomonas</taxon>
    </lineage>
</organism>
<evidence type="ECO:0000313" key="3">
    <source>
        <dbReference type="Proteomes" id="UP000515861"/>
    </source>
</evidence>
<accession>A0A7G9L3Y8</accession>
<dbReference type="AlphaFoldDB" id="A0A7G9L3Y8"/>
<dbReference type="KEGG" id="ssau:H8M03_03040"/>
<dbReference type="Proteomes" id="UP000515861">
    <property type="component" value="Chromosome"/>
</dbReference>
<dbReference type="SUPFAM" id="SSF50199">
    <property type="entry name" value="Staphylococcal nuclease"/>
    <property type="match status" value="1"/>
</dbReference>
<name>A0A7G9L3Y8_9SPHN</name>
<dbReference type="Gene3D" id="2.40.50.90">
    <property type="match status" value="1"/>
</dbReference>
<protein>
    <submittedName>
        <fullName evidence="2">Thermonuclease family protein</fullName>
    </submittedName>
</protein>